<dbReference type="GO" id="GO:0032259">
    <property type="term" value="P:methylation"/>
    <property type="evidence" value="ECO:0007669"/>
    <property type="project" value="UniProtKB-KW"/>
</dbReference>
<sequence length="168" mass="19524">MIILLVFIVIQRLLELVLAKRNERSLKAKGAVEFGKRHYPLMIALHAGFFLSLAAEWLTGAGELHAYSAVLLVAFFLLQFIRVWILYSLGDHWNTKVLVIPGAPLIKRGPYKYWLKHPNYVVVMAEMFVLVLLFQAYFTGVVFLLFKLLFLTYIRIPLEEQALRWSRE</sequence>
<dbReference type="EMBL" id="CP041372">
    <property type="protein sequence ID" value="QKS70407.1"/>
    <property type="molecule type" value="Genomic_DNA"/>
</dbReference>
<dbReference type="Proteomes" id="UP000318138">
    <property type="component" value="Chromosome"/>
</dbReference>
<feature type="transmembrane region" description="Helical" evidence="5">
    <location>
        <begin position="66"/>
        <end position="87"/>
    </location>
</feature>
<comment type="subcellular location">
    <subcellularLocation>
        <location evidence="1">Membrane</location>
        <topology evidence="1">Multi-pass membrane protein</topology>
    </subcellularLocation>
</comment>
<evidence type="ECO:0000256" key="2">
    <source>
        <dbReference type="ARBA" id="ARBA00022692"/>
    </source>
</evidence>
<keyword evidence="4 5" id="KW-0472">Membrane</keyword>
<evidence type="ECO:0000256" key="3">
    <source>
        <dbReference type="ARBA" id="ARBA00022989"/>
    </source>
</evidence>
<evidence type="ECO:0000313" key="6">
    <source>
        <dbReference type="EMBL" id="QKS70407.1"/>
    </source>
</evidence>
<dbReference type="RefSeq" id="WP_176008445.1">
    <property type="nucleotide sequence ID" value="NZ_CP041372.2"/>
</dbReference>
<dbReference type="Gene3D" id="1.20.120.1630">
    <property type="match status" value="1"/>
</dbReference>
<evidence type="ECO:0000313" key="7">
    <source>
        <dbReference type="Proteomes" id="UP000318138"/>
    </source>
</evidence>
<accession>A0A859FBJ2</accession>
<proteinExistence type="predicted"/>
<dbReference type="GO" id="GO:0016020">
    <property type="term" value="C:membrane"/>
    <property type="evidence" value="ECO:0007669"/>
    <property type="project" value="UniProtKB-SubCell"/>
</dbReference>
<dbReference type="InterPro" id="IPR007269">
    <property type="entry name" value="ICMT_MeTrfase"/>
</dbReference>
<keyword evidence="3 5" id="KW-1133">Transmembrane helix</keyword>
<name>A0A859FBJ2_9BACI</name>
<gene>
    <name evidence="6" type="ORF">FLK61_27015</name>
</gene>
<organism evidence="6 7">
    <name type="scientific">Paenalkalicoccus suaedae</name>
    <dbReference type="NCBI Taxonomy" id="2592382"/>
    <lineage>
        <taxon>Bacteria</taxon>
        <taxon>Bacillati</taxon>
        <taxon>Bacillota</taxon>
        <taxon>Bacilli</taxon>
        <taxon>Bacillales</taxon>
        <taxon>Bacillaceae</taxon>
        <taxon>Paenalkalicoccus</taxon>
    </lineage>
</organism>
<keyword evidence="2 5" id="KW-0812">Transmembrane</keyword>
<dbReference type="KEGG" id="psua:FLK61_27015"/>
<keyword evidence="6" id="KW-0808">Transferase</keyword>
<keyword evidence="7" id="KW-1185">Reference proteome</keyword>
<evidence type="ECO:0000256" key="1">
    <source>
        <dbReference type="ARBA" id="ARBA00004141"/>
    </source>
</evidence>
<feature type="transmembrane region" description="Helical" evidence="5">
    <location>
        <begin position="38"/>
        <end position="59"/>
    </location>
</feature>
<dbReference type="AlphaFoldDB" id="A0A859FBJ2"/>
<evidence type="ECO:0000256" key="4">
    <source>
        <dbReference type="ARBA" id="ARBA00023136"/>
    </source>
</evidence>
<keyword evidence="6" id="KW-0489">Methyltransferase</keyword>
<evidence type="ECO:0000256" key="5">
    <source>
        <dbReference type="SAM" id="Phobius"/>
    </source>
</evidence>
<protein>
    <submittedName>
        <fullName evidence="6">Isoprenylcysteine carboxyl methyltransferase</fullName>
    </submittedName>
</protein>
<feature type="transmembrane region" description="Helical" evidence="5">
    <location>
        <begin position="120"/>
        <end position="146"/>
    </location>
</feature>
<dbReference type="Pfam" id="PF04140">
    <property type="entry name" value="ICMT"/>
    <property type="match status" value="1"/>
</dbReference>
<reference evidence="7" key="1">
    <citation type="submission" date="2019-07" db="EMBL/GenBank/DDBJ databases">
        <title>Bacillus alkalisoli sp. nov. isolated from saline soil.</title>
        <authorList>
            <person name="Sun J.-Q."/>
            <person name="Xu L."/>
        </authorList>
    </citation>
    <scope>NUCLEOTIDE SEQUENCE [LARGE SCALE GENOMIC DNA]</scope>
    <source>
        <strain evidence="7">M4U3P1</strain>
    </source>
</reference>
<dbReference type="GO" id="GO:0004671">
    <property type="term" value="F:protein C-terminal S-isoprenylcysteine carboxyl O-methyltransferase activity"/>
    <property type="evidence" value="ECO:0007669"/>
    <property type="project" value="InterPro"/>
</dbReference>